<dbReference type="STRING" id="442562.Rumeso_00201"/>
<dbReference type="OrthoDB" id="3280201at2"/>
<dbReference type="HOGENOM" id="CLU_082655_0_0_5"/>
<gene>
    <name evidence="2" type="ORF">Rumeso_00201</name>
</gene>
<organism evidence="2 3">
    <name type="scientific">Rubellimicrobium mesophilum DSM 19309</name>
    <dbReference type="NCBI Taxonomy" id="442562"/>
    <lineage>
        <taxon>Bacteria</taxon>
        <taxon>Pseudomonadati</taxon>
        <taxon>Pseudomonadota</taxon>
        <taxon>Alphaproteobacteria</taxon>
        <taxon>Rhodobacterales</taxon>
        <taxon>Roseobacteraceae</taxon>
        <taxon>Rubellimicrobium</taxon>
    </lineage>
</organism>
<dbReference type="EMBL" id="AOSK01000006">
    <property type="protein sequence ID" value="EYD78219.1"/>
    <property type="molecule type" value="Genomic_DNA"/>
</dbReference>
<proteinExistence type="predicted"/>
<dbReference type="PANTHER" id="PTHR12110">
    <property type="entry name" value="HYDROXYPYRUVATE ISOMERASE"/>
    <property type="match status" value="1"/>
</dbReference>
<evidence type="ECO:0000313" key="2">
    <source>
        <dbReference type="EMBL" id="EYD78219.1"/>
    </source>
</evidence>
<dbReference type="PANTHER" id="PTHR12110:SF21">
    <property type="entry name" value="XYLOSE ISOMERASE-LIKE TIM BARREL DOMAIN-CONTAINING PROTEIN"/>
    <property type="match status" value="1"/>
</dbReference>
<comment type="caution">
    <text evidence="2">The sequence shown here is derived from an EMBL/GenBank/DDBJ whole genome shotgun (WGS) entry which is preliminary data.</text>
</comment>
<feature type="domain" description="Xylose isomerase-like TIM barrel" evidence="1">
    <location>
        <begin position="20"/>
        <end position="288"/>
    </location>
</feature>
<dbReference type="AlphaFoldDB" id="A0A017HWU2"/>
<dbReference type="InterPro" id="IPR050312">
    <property type="entry name" value="IolE/XylAMocC-like"/>
</dbReference>
<dbReference type="SUPFAM" id="SSF51658">
    <property type="entry name" value="Xylose isomerase-like"/>
    <property type="match status" value="1"/>
</dbReference>
<dbReference type="Gene3D" id="3.20.20.150">
    <property type="entry name" value="Divalent-metal-dependent TIM barrel enzymes"/>
    <property type="match status" value="1"/>
</dbReference>
<accession>A0A017HWU2</accession>
<keyword evidence="3" id="KW-1185">Reference proteome</keyword>
<dbReference type="Proteomes" id="UP000019666">
    <property type="component" value="Unassembled WGS sequence"/>
</dbReference>
<dbReference type="PATRIC" id="fig|442562.3.peg.202"/>
<evidence type="ECO:0000313" key="3">
    <source>
        <dbReference type="Proteomes" id="UP000019666"/>
    </source>
</evidence>
<dbReference type="GO" id="GO:0004807">
    <property type="term" value="F:triose-phosphate isomerase activity"/>
    <property type="evidence" value="ECO:0007669"/>
    <property type="project" value="UniProtKB-EC"/>
</dbReference>
<dbReference type="Pfam" id="PF01261">
    <property type="entry name" value="AP_endonuc_2"/>
    <property type="match status" value="1"/>
</dbReference>
<name>A0A017HWU2_9RHOB</name>
<protein>
    <submittedName>
        <fullName evidence="2">Glyceraldehyde-3-phosphate ketol-isomerase</fullName>
        <ecNumber evidence="2">5.3.1.1</ecNumber>
    </submittedName>
</protein>
<dbReference type="InterPro" id="IPR013022">
    <property type="entry name" value="Xyl_isomerase-like_TIM-brl"/>
</dbReference>
<sequence>MKIALDPFMHRHLSLEALPAKVRELGYDWIELSPRGDFLEWFKAPRVFPERVRGFKAALSGEGVRIASLLPMYRWASPDEAERQAAVRHWKRAIEIAVELEVDTMNSEFGRGPHPDKGGCYCCHTGSMIEACEDAWWRSMEELVPLLEREGVSLHVEPHPEDWCETLQPALDLIRTVNSPRVRFLYCAPHTFYFGDDTAAMLREARDVLAHVHVGDTFNHKASSGLRYILNPPGTSARVHQHLDIGQGEVPWDAFFGTLHEIGFDGIMTACVFAWEDRADASGRFMRQEMQKYIDTYWKGQNQ</sequence>
<dbReference type="InterPro" id="IPR036237">
    <property type="entry name" value="Xyl_isomerase-like_sf"/>
</dbReference>
<dbReference type="EC" id="5.3.1.1" evidence="2"/>
<dbReference type="RefSeq" id="WP_037282810.1">
    <property type="nucleotide sequence ID" value="NZ_KK088610.1"/>
</dbReference>
<keyword evidence="2" id="KW-0413">Isomerase</keyword>
<evidence type="ECO:0000259" key="1">
    <source>
        <dbReference type="Pfam" id="PF01261"/>
    </source>
</evidence>
<reference evidence="2 3" key="1">
    <citation type="submission" date="2013-02" db="EMBL/GenBank/DDBJ databases">
        <authorList>
            <person name="Fiebig A."/>
            <person name="Goeker M."/>
            <person name="Klenk H.-P.P."/>
        </authorList>
    </citation>
    <scope>NUCLEOTIDE SEQUENCE [LARGE SCALE GENOMIC DNA]</scope>
    <source>
        <strain evidence="2 3">DSM 19309</strain>
    </source>
</reference>